<dbReference type="PANTHER" id="PTHR12785">
    <property type="entry name" value="SPLICING FACTOR 3B"/>
    <property type="match status" value="1"/>
</dbReference>
<dbReference type="PANTHER" id="PTHR12785:SF6">
    <property type="entry name" value="SPLICING FACTOR 3B SUBUNIT 2"/>
    <property type="match status" value="1"/>
</dbReference>
<feature type="region of interest" description="Disordered" evidence="1">
    <location>
        <begin position="208"/>
        <end position="236"/>
    </location>
</feature>
<protein>
    <submittedName>
        <fullName evidence="3">Splicing factor 3B subunit 2, putative</fullName>
    </submittedName>
</protein>
<reference evidence="3" key="2">
    <citation type="submission" date="2013-10" db="EMBL/GenBank/DDBJ databases">
        <authorList>
            <person name="Aslett M."/>
        </authorList>
    </citation>
    <scope>NUCLEOTIDE SEQUENCE [LARGE SCALE GENOMIC DNA]</scope>
    <source>
        <strain evidence="3">Houghton</strain>
    </source>
</reference>
<dbReference type="EMBL" id="HG725578">
    <property type="protein sequence ID" value="CDJ68640.1"/>
    <property type="molecule type" value="Genomic_DNA"/>
</dbReference>
<feature type="compositionally biased region" description="Basic and acidic residues" evidence="1">
    <location>
        <begin position="333"/>
        <end position="344"/>
    </location>
</feature>
<dbReference type="OrthoDB" id="10260794at2759"/>
<sequence>MQTKRNIKPGKLSDRLKEALGMGPLSPPPWLLNMQRYGPPPAYPRLRLPGLNAPIPAGCTYGYQPGGWGRPPVDESGSLLFKLEEEVEEEAAAEDLAAAEGLWGELPPDAEAPPEEEEPETEGPAEGQQPTAETPFGGGASSVGLTSMGLESPAALELQQQQQQRGGVSSVASSGPKAYTVLTPEETQVQQGQLFGVRHTYRIPAGALAGQQQQQQQQQQLLQQGGASGVQTPAGIATPRLLSGRASPFVAGLRSPFAPAAAAAAAAAASGANTPLMAQRGGAATPAGVTVSLNPNEMEQEGAFTADVIRQQLRQHEEAAARAKAAAGQIDPADQRKRKGDELRGVSAAAAKSKRKKQFKF</sequence>
<reference evidence="3" key="1">
    <citation type="submission" date="2013-10" db="EMBL/GenBank/DDBJ databases">
        <title>Genomic analysis of the causative agents of coccidiosis in chickens.</title>
        <authorList>
            <person name="Reid A.J."/>
            <person name="Blake D."/>
            <person name="Billington K."/>
            <person name="Browne H."/>
            <person name="Dunn M."/>
            <person name="Hung S."/>
            <person name="Kawahara F."/>
            <person name="Miranda-Saavedra D."/>
            <person name="Mourier T."/>
            <person name="Nagra H."/>
            <person name="Otto T.D."/>
            <person name="Rawlings N."/>
            <person name="Sanchez A."/>
            <person name="Sanders M."/>
            <person name="Subramaniam C."/>
            <person name="Tay Y."/>
            <person name="Dear P."/>
            <person name="Doerig C."/>
            <person name="Gruber A."/>
            <person name="Parkinson J."/>
            <person name="Shirley M."/>
            <person name="Wan K.L."/>
            <person name="Berriman M."/>
            <person name="Tomley F."/>
            <person name="Pain A."/>
        </authorList>
    </citation>
    <scope>NUCLEOTIDE SEQUENCE [LARGE SCALE GENOMIC DNA]</scope>
    <source>
        <strain evidence="3">Houghton</strain>
    </source>
</reference>
<name>U6N3Z2_9EIME</name>
<feature type="compositionally biased region" description="Acidic residues" evidence="1">
    <location>
        <begin position="112"/>
        <end position="123"/>
    </location>
</feature>
<dbReference type="InterPro" id="IPR006568">
    <property type="entry name" value="PSP_pro-rich"/>
</dbReference>
<feature type="compositionally biased region" description="Basic residues" evidence="1">
    <location>
        <begin position="352"/>
        <end position="361"/>
    </location>
</feature>
<dbReference type="GeneID" id="25475765"/>
<feature type="domain" description="PSP proline-rich" evidence="2">
    <location>
        <begin position="4"/>
        <end position="57"/>
    </location>
</feature>
<dbReference type="AlphaFoldDB" id="U6N3Z2"/>
<dbReference type="InterPro" id="IPR052584">
    <property type="entry name" value="U2_snRNP_Complex_Component"/>
</dbReference>
<proteinExistence type="predicted"/>
<feature type="compositionally biased region" description="Low complexity" evidence="1">
    <location>
        <begin position="94"/>
        <end position="109"/>
    </location>
</feature>
<feature type="region of interest" description="Disordered" evidence="1">
    <location>
        <begin position="315"/>
        <end position="361"/>
    </location>
</feature>
<accession>U6N3Z2</accession>
<dbReference type="Proteomes" id="UP000030754">
    <property type="component" value="Unassembled WGS sequence"/>
</dbReference>
<gene>
    <name evidence="3" type="ORF">ENH_00056220</name>
</gene>
<evidence type="ECO:0000256" key="1">
    <source>
        <dbReference type="SAM" id="MobiDB-lite"/>
    </source>
</evidence>
<feature type="region of interest" description="Disordered" evidence="1">
    <location>
        <begin position="84"/>
        <end position="185"/>
    </location>
</feature>
<dbReference type="SMART" id="SM00581">
    <property type="entry name" value="PSP"/>
    <property type="match status" value="1"/>
</dbReference>
<feature type="region of interest" description="Disordered" evidence="1">
    <location>
        <begin position="1"/>
        <end position="29"/>
    </location>
</feature>
<evidence type="ECO:0000313" key="4">
    <source>
        <dbReference type="Proteomes" id="UP000030754"/>
    </source>
</evidence>
<dbReference type="RefSeq" id="XP_013437107.1">
    <property type="nucleotide sequence ID" value="XM_013581653.1"/>
</dbReference>
<keyword evidence="4" id="KW-1185">Reference proteome</keyword>
<organism evidence="3 4">
    <name type="scientific">Eimeria necatrix</name>
    <dbReference type="NCBI Taxonomy" id="51315"/>
    <lineage>
        <taxon>Eukaryota</taxon>
        <taxon>Sar</taxon>
        <taxon>Alveolata</taxon>
        <taxon>Apicomplexa</taxon>
        <taxon>Conoidasida</taxon>
        <taxon>Coccidia</taxon>
        <taxon>Eucoccidiorida</taxon>
        <taxon>Eimeriorina</taxon>
        <taxon>Eimeriidae</taxon>
        <taxon>Eimeria</taxon>
    </lineage>
</organism>
<dbReference type="Pfam" id="PF04046">
    <property type="entry name" value="PSP"/>
    <property type="match status" value="1"/>
</dbReference>
<dbReference type="VEuPathDB" id="ToxoDB:ENH_00056220"/>
<evidence type="ECO:0000259" key="2">
    <source>
        <dbReference type="SMART" id="SM00581"/>
    </source>
</evidence>
<feature type="compositionally biased region" description="Low complexity" evidence="1">
    <location>
        <begin position="208"/>
        <end position="225"/>
    </location>
</feature>
<evidence type="ECO:0000313" key="3">
    <source>
        <dbReference type="EMBL" id="CDJ68640.1"/>
    </source>
</evidence>